<protein>
    <submittedName>
        <fullName evidence="1">Uncharacterized protein</fullName>
    </submittedName>
</protein>
<reference evidence="2" key="1">
    <citation type="journal article" date="2022" name="Mol. Ecol. Resour.">
        <title>The genomes of chicory, endive, great burdock and yacon provide insights into Asteraceae palaeo-polyploidization history and plant inulin production.</title>
        <authorList>
            <person name="Fan W."/>
            <person name="Wang S."/>
            <person name="Wang H."/>
            <person name="Wang A."/>
            <person name="Jiang F."/>
            <person name="Liu H."/>
            <person name="Zhao H."/>
            <person name="Xu D."/>
            <person name="Zhang Y."/>
        </authorList>
    </citation>
    <scope>NUCLEOTIDE SEQUENCE [LARGE SCALE GENOMIC DNA]</scope>
    <source>
        <strain evidence="2">cv. Yunnan</strain>
    </source>
</reference>
<evidence type="ECO:0000313" key="1">
    <source>
        <dbReference type="EMBL" id="KAI3754381.1"/>
    </source>
</evidence>
<gene>
    <name evidence="1" type="ORF">L1987_54164</name>
</gene>
<evidence type="ECO:0000313" key="2">
    <source>
        <dbReference type="Proteomes" id="UP001056120"/>
    </source>
</evidence>
<organism evidence="1 2">
    <name type="scientific">Smallanthus sonchifolius</name>
    <dbReference type="NCBI Taxonomy" id="185202"/>
    <lineage>
        <taxon>Eukaryota</taxon>
        <taxon>Viridiplantae</taxon>
        <taxon>Streptophyta</taxon>
        <taxon>Embryophyta</taxon>
        <taxon>Tracheophyta</taxon>
        <taxon>Spermatophyta</taxon>
        <taxon>Magnoliopsida</taxon>
        <taxon>eudicotyledons</taxon>
        <taxon>Gunneridae</taxon>
        <taxon>Pentapetalae</taxon>
        <taxon>asterids</taxon>
        <taxon>campanulids</taxon>
        <taxon>Asterales</taxon>
        <taxon>Asteraceae</taxon>
        <taxon>Asteroideae</taxon>
        <taxon>Heliantheae alliance</taxon>
        <taxon>Millerieae</taxon>
        <taxon>Smallanthus</taxon>
    </lineage>
</organism>
<comment type="caution">
    <text evidence="1">The sequence shown here is derived from an EMBL/GenBank/DDBJ whole genome shotgun (WGS) entry which is preliminary data.</text>
</comment>
<dbReference type="Proteomes" id="UP001056120">
    <property type="component" value="Linkage Group LG18"/>
</dbReference>
<accession>A0ACB9E6H0</accession>
<proteinExistence type="predicted"/>
<dbReference type="EMBL" id="CM042035">
    <property type="protein sequence ID" value="KAI3754381.1"/>
    <property type="molecule type" value="Genomic_DNA"/>
</dbReference>
<name>A0ACB9E6H0_9ASTR</name>
<keyword evidence="2" id="KW-1185">Reference proteome</keyword>
<reference evidence="1 2" key="2">
    <citation type="journal article" date="2022" name="Mol. Ecol. Resour.">
        <title>The genomes of chicory, endive, great burdock and yacon provide insights into Asteraceae paleo-polyploidization history and plant inulin production.</title>
        <authorList>
            <person name="Fan W."/>
            <person name="Wang S."/>
            <person name="Wang H."/>
            <person name="Wang A."/>
            <person name="Jiang F."/>
            <person name="Liu H."/>
            <person name="Zhao H."/>
            <person name="Xu D."/>
            <person name="Zhang Y."/>
        </authorList>
    </citation>
    <scope>NUCLEOTIDE SEQUENCE [LARGE SCALE GENOMIC DNA]</scope>
    <source>
        <strain evidence="2">cv. Yunnan</strain>
        <tissue evidence="1">Leaves</tissue>
    </source>
</reference>
<sequence length="141" mass="17049">MVNRRHKETQKNWLAAKKNVDFKKSLWHEHRDSLLTNLANLEIRERHNFTPKLSDSYISKREYGFDPVGTDFHYDDGVLDDAYYYPGARRSIDSYLEFKKINTRRHTKWHLDDIDGKYLQMCSEVNAESMMLRFLEKHYEE</sequence>